<sequence length="170" mass="19183">MSGVPLQQECDPEDPEEHLLWSYTKLPMKLADGAYLVTMPEVLRKWSKQQYDAGFRHHPELQTIEFVPPPGGISMYGPPGEWLKTEDAANRRVENAEATQREFDDLKDQVLASMPEYAARITTMTPEEKAAAREDAKSKLQESLSNMQSLLAVLNQQEESADDADETEES</sequence>
<protein>
    <recommendedName>
        <fullName evidence="4">DUF2744 domain-containing protein</fullName>
    </recommendedName>
</protein>
<dbReference type="EMBL" id="MRBO01000482">
    <property type="protein sequence ID" value="KAB2584013.1"/>
    <property type="molecule type" value="Genomic_DNA"/>
</dbReference>
<dbReference type="Proteomes" id="UP000325576">
    <property type="component" value="Unassembled WGS sequence"/>
</dbReference>
<evidence type="ECO:0000313" key="3">
    <source>
        <dbReference type="Proteomes" id="UP000325576"/>
    </source>
</evidence>
<evidence type="ECO:0000256" key="1">
    <source>
        <dbReference type="SAM" id="MobiDB-lite"/>
    </source>
</evidence>
<dbReference type="Pfam" id="PF10910">
    <property type="entry name" value="Phage_gene29"/>
    <property type="match status" value="1"/>
</dbReference>
<reference evidence="2 3" key="1">
    <citation type="journal article" date="2017" name="Poromechanics V (2013)">
        <title>Genomic Characterization of the Arsenic-Tolerant Actinobacterium, &lt;i&gt;Rhodococcus erythropolis&lt;/i&gt; S43.</title>
        <authorList>
            <person name="Retamal-Morales G."/>
            <person name="Mehnert M."/>
            <person name="Schwabe R."/>
            <person name="Tischler D."/>
            <person name="Schloemann M."/>
            <person name="Levican G.J."/>
        </authorList>
    </citation>
    <scope>NUCLEOTIDE SEQUENCE [LARGE SCALE GENOMIC DNA]</scope>
    <source>
        <strain evidence="2 3">S43</strain>
    </source>
</reference>
<feature type="compositionally biased region" description="Basic and acidic residues" evidence="1">
    <location>
        <begin position="126"/>
        <end position="140"/>
    </location>
</feature>
<name>A0A5N5E1V4_RHOER</name>
<proteinExistence type="predicted"/>
<feature type="compositionally biased region" description="Acidic residues" evidence="1">
    <location>
        <begin position="159"/>
        <end position="170"/>
    </location>
</feature>
<feature type="compositionally biased region" description="Polar residues" evidence="1">
    <location>
        <begin position="141"/>
        <end position="157"/>
    </location>
</feature>
<comment type="caution">
    <text evidence="2">The sequence shown here is derived from an EMBL/GenBank/DDBJ whole genome shotgun (WGS) entry which is preliminary data.</text>
</comment>
<dbReference type="AlphaFoldDB" id="A0A5N5E1V4"/>
<gene>
    <name evidence="2" type="ORF">BS297_17870</name>
</gene>
<evidence type="ECO:0000313" key="2">
    <source>
        <dbReference type="EMBL" id="KAB2584013.1"/>
    </source>
</evidence>
<accession>A0A5N5E1V4</accession>
<dbReference type="InterPro" id="IPR021226">
    <property type="entry name" value="Phage_gene29"/>
</dbReference>
<evidence type="ECO:0008006" key="4">
    <source>
        <dbReference type="Google" id="ProtNLM"/>
    </source>
</evidence>
<organism evidence="2 3">
    <name type="scientific">Rhodococcus erythropolis</name>
    <name type="common">Arthrobacter picolinophilus</name>
    <dbReference type="NCBI Taxonomy" id="1833"/>
    <lineage>
        <taxon>Bacteria</taxon>
        <taxon>Bacillati</taxon>
        <taxon>Actinomycetota</taxon>
        <taxon>Actinomycetes</taxon>
        <taxon>Mycobacteriales</taxon>
        <taxon>Nocardiaceae</taxon>
        <taxon>Rhodococcus</taxon>
        <taxon>Rhodococcus erythropolis group</taxon>
    </lineage>
</organism>
<feature type="region of interest" description="Disordered" evidence="1">
    <location>
        <begin position="125"/>
        <end position="170"/>
    </location>
</feature>